<gene>
    <name evidence="1" type="ORF">BSTOLATCC_MIC49182</name>
</gene>
<sequence length="185" mass="20917">MGICASKSTRKVAADMRSTEQLSDLDKIRAELILRIHSLHSVKSDCKQGIEICAIQKEKNKAIILKAKQEYISKKLKEIQEIIKLIDDSQDKPLRDKNTIVSDAKELNENLDQVLIGNDVEQIISGKESSQYDEILKKSLSLTKDSLDIVNQVDQIFESSTYLNEPASGVRRKYNRRTKSSGKPL</sequence>
<dbReference type="EMBL" id="CAJZBQ010000048">
    <property type="protein sequence ID" value="CAG9329549.1"/>
    <property type="molecule type" value="Genomic_DNA"/>
</dbReference>
<comment type="caution">
    <text evidence="1">The sequence shown here is derived from an EMBL/GenBank/DDBJ whole genome shotgun (WGS) entry which is preliminary data.</text>
</comment>
<evidence type="ECO:0000313" key="2">
    <source>
        <dbReference type="Proteomes" id="UP001162131"/>
    </source>
</evidence>
<dbReference type="Proteomes" id="UP001162131">
    <property type="component" value="Unassembled WGS sequence"/>
</dbReference>
<protein>
    <submittedName>
        <fullName evidence="1">Uncharacterized protein</fullName>
    </submittedName>
</protein>
<accession>A0AAU9JRQ2</accession>
<name>A0AAU9JRQ2_9CILI</name>
<reference evidence="1" key="1">
    <citation type="submission" date="2021-09" db="EMBL/GenBank/DDBJ databases">
        <authorList>
            <consortium name="AG Swart"/>
            <person name="Singh M."/>
            <person name="Singh A."/>
            <person name="Seah K."/>
            <person name="Emmerich C."/>
        </authorList>
    </citation>
    <scope>NUCLEOTIDE SEQUENCE</scope>
    <source>
        <strain evidence="1">ATCC30299</strain>
    </source>
</reference>
<organism evidence="1 2">
    <name type="scientific">Blepharisma stoltei</name>
    <dbReference type="NCBI Taxonomy" id="1481888"/>
    <lineage>
        <taxon>Eukaryota</taxon>
        <taxon>Sar</taxon>
        <taxon>Alveolata</taxon>
        <taxon>Ciliophora</taxon>
        <taxon>Postciliodesmatophora</taxon>
        <taxon>Heterotrichea</taxon>
        <taxon>Heterotrichida</taxon>
        <taxon>Blepharismidae</taxon>
        <taxon>Blepharisma</taxon>
    </lineage>
</organism>
<proteinExistence type="predicted"/>
<evidence type="ECO:0000313" key="1">
    <source>
        <dbReference type="EMBL" id="CAG9329549.1"/>
    </source>
</evidence>
<dbReference type="AlphaFoldDB" id="A0AAU9JRQ2"/>
<keyword evidence="2" id="KW-1185">Reference proteome</keyword>